<dbReference type="RefSeq" id="WP_215920282.1">
    <property type="nucleotide sequence ID" value="NZ_JAHKNI010000008.1"/>
</dbReference>
<gene>
    <name evidence="8" type="ORF">KO481_25290</name>
</gene>
<dbReference type="Pfam" id="PF00126">
    <property type="entry name" value="HTH_1"/>
    <property type="match status" value="1"/>
</dbReference>
<dbReference type="PROSITE" id="PS50931">
    <property type="entry name" value="HTH_LYSR"/>
    <property type="match status" value="1"/>
</dbReference>
<dbReference type="Proteomes" id="UP000733379">
    <property type="component" value="Unassembled WGS sequence"/>
</dbReference>
<evidence type="ECO:0000256" key="1">
    <source>
        <dbReference type="ARBA" id="ARBA00009437"/>
    </source>
</evidence>
<keyword evidence="5" id="KW-0804">Transcription</keyword>
<sequence length="295" mass="32930">MDLDLRKLRYFVAVAQHRHFGRAAAQLYIAQPVLSRQIRAFEQELDCPLLERTTRSVELTAAGKQLYEEAQGLLATVDAAVRRVHDADRAVRRLVIAFAHGLHVSEAIRAFASRHPDVETDVLPARWWEQDAPLRDGRAHIGYLRRPFDDSGLHTIPIGRDHRVACMPARHRLAHRRLLTLADLEGEAMLDAAGRRTASVEEKFERIAAGHVIALVPVSVARFYSRPDLVCLPVTDAPSAETCLAVVADRPDRLLRDFLDIATTTLRDSDRDTDAGPGRHAAPPKQGARTVHSDR</sequence>
<reference evidence="8 9" key="1">
    <citation type="submission" date="2021-06" db="EMBL/GenBank/DDBJ databases">
        <title>Actinomycetes sequencing.</title>
        <authorList>
            <person name="Shan Q."/>
        </authorList>
    </citation>
    <scope>NUCLEOTIDE SEQUENCE [LARGE SCALE GENOMIC DNA]</scope>
    <source>
        <strain evidence="8 9">NEAU-G5</strain>
    </source>
</reference>
<name>A0ABS6B4Z4_9NOCA</name>
<organism evidence="8 9">
    <name type="scientific">Nocardia albiluteola</name>
    <dbReference type="NCBI Taxonomy" id="2842303"/>
    <lineage>
        <taxon>Bacteria</taxon>
        <taxon>Bacillati</taxon>
        <taxon>Actinomycetota</taxon>
        <taxon>Actinomycetes</taxon>
        <taxon>Mycobacteriales</taxon>
        <taxon>Nocardiaceae</taxon>
        <taxon>Nocardia</taxon>
    </lineage>
</organism>
<keyword evidence="3" id="KW-0238">DNA-binding</keyword>
<evidence type="ECO:0000256" key="5">
    <source>
        <dbReference type="ARBA" id="ARBA00023163"/>
    </source>
</evidence>
<comment type="caution">
    <text evidence="8">The sequence shown here is derived from an EMBL/GenBank/DDBJ whole genome shotgun (WGS) entry which is preliminary data.</text>
</comment>
<dbReference type="SUPFAM" id="SSF46785">
    <property type="entry name" value="Winged helix' DNA-binding domain"/>
    <property type="match status" value="1"/>
</dbReference>
<protein>
    <submittedName>
        <fullName evidence="8">LysR family transcriptional regulator</fullName>
    </submittedName>
</protein>
<evidence type="ECO:0000259" key="7">
    <source>
        <dbReference type="PROSITE" id="PS50931"/>
    </source>
</evidence>
<evidence type="ECO:0000313" key="8">
    <source>
        <dbReference type="EMBL" id="MBU3064830.1"/>
    </source>
</evidence>
<keyword evidence="4" id="KW-0010">Activator</keyword>
<comment type="similarity">
    <text evidence="1">Belongs to the LysR transcriptional regulatory family.</text>
</comment>
<dbReference type="InterPro" id="IPR036390">
    <property type="entry name" value="WH_DNA-bd_sf"/>
</dbReference>
<dbReference type="Pfam" id="PF03466">
    <property type="entry name" value="LysR_substrate"/>
    <property type="match status" value="1"/>
</dbReference>
<dbReference type="Gene3D" id="1.10.10.10">
    <property type="entry name" value="Winged helix-like DNA-binding domain superfamily/Winged helix DNA-binding domain"/>
    <property type="match status" value="1"/>
</dbReference>
<feature type="domain" description="HTH lysR-type" evidence="7">
    <location>
        <begin position="3"/>
        <end position="60"/>
    </location>
</feature>
<feature type="region of interest" description="Disordered" evidence="6">
    <location>
        <begin position="268"/>
        <end position="295"/>
    </location>
</feature>
<evidence type="ECO:0000256" key="2">
    <source>
        <dbReference type="ARBA" id="ARBA00023015"/>
    </source>
</evidence>
<accession>A0ABS6B4Z4</accession>
<dbReference type="CDD" id="cd08414">
    <property type="entry name" value="PBP2_LTTR_aromatics_like"/>
    <property type="match status" value="1"/>
</dbReference>
<dbReference type="PANTHER" id="PTHR30346:SF0">
    <property type="entry name" value="HCA OPERON TRANSCRIPTIONAL ACTIVATOR HCAR"/>
    <property type="match status" value="1"/>
</dbReference>
<proteinExistence type="inferred from homology"/>
<dbReference type="SUPFAM" id="SSF53850">
    <property type="entry name" value="Periplasmic binding protein-like II"/>
    <property type="match status" value="1"/>
</dbReference>
<dbReference type="Gene3D" id="3.40.190.10">
    <property type="entry name" value="Periplasmic binding protein-like II"/>
    <property type="match status" value="2"/>
</dbReference>
<evidence type="ECO:0000256" key="4">
    <source>
        <dbReference type="ARBA" id="ARBA00023159"/>
    </source>
</evidence>
<dbReference type="InterPro" id="IPR036388">
    <property type="entry name" value="WH-like_DNA-bd_sf"/>
</dbReference>
<dbReference type="PANTHER" id="PTHR30346">
    <property type="entry name" value="TRANSCRIPTIONAL DUAL REGULATOR HCAR-RELATED"/>
    <property type="match status" value="1"/>
</dbReference>
<keyword evidence="9" id="KW-1185">Reference proteome</keyword>
<dbReference type="PRINTS" id="PR00039">
    <property type="entry name" value="HTHLYSR"/>
</dbReference>
<evidence type="ECO:0000256" key="6">
    <source>
        <dbReference type="SAM" id="MobiDB-lite"/>
    </source>
</evidence>
<evidence type="ECO:0000313" key="9">
    <source>
        <dbReference type="Proteomes" id="UP000733379"/>
    </source>
</evidence>
<dbReference type="InterPro" id="IPR005119">
    <property type="entry name" value="LysR_subst-bd"/>
</dbReference>
<dbReference type="InterPro" id="IPR000847">
    <property type="entry name" value="LysR_HTH_N"/>
</dbReference>
<keyword evidence="2" id="KW-0805">Transcription regulation</keyword>
<evidence type="ECO:0000256" key="3">
    <source>
        <dbReference type="ARBA" id="ARBA00023125"/>
    </source>
</evidence>
<dbReference type="EMBL" id="JAHKNI010000008">
    <property type="protein sequence ID" value="MBU3064830.1"/>
    <property type="molecule type" value="Genomic_DNA"/>
</dbReference>